<sequence>MSVVIAIPVFRVGCKVGIDRGRAWSVIDEVVLWMIARQSKTVAELSSQADLPHQLIIASIARLMRFRLVEIDPTGTVMAFRASSYGFKAISGGHPLPYFPKRIARRVSFIIEWATGDFFPTRQAPRLLSAYRLDQERQSGTEVRIISVEGGGPSMSHEANLNRLSEIAARGWDEQVALVDGRTATLRDDEFMVLRVIDGEAQGLPQSAGSTLRHLVSSAAKMPAGTKTVSITYSGPRETDDVEPISHSCEFDANDIIIGGTSHRECLETMLTKAHRRMIVHSTFLDATRFALLADAIRSACSRGVQFDLLWGAEKDEDTEKRNSDAALEIARIVREDPGLKGRVNIRMRSTGSHAKVILHDTAEDGWVAAVGSCNWLSSPFQAVEMSVVLRNQHVVAEVAYSLNRLVGRRGLADDLATELAIIIRDLREYKKRDGTAKIAVVVGDAHDQLLRTASGATRRFLVGCHRLGSTARPGAIMQGETAARREGVRATVLYTQTSGPLKNRHARALEVEADGNGLILRKTKNPPLHGKFVTWDDDDVVVTSLNWASAASDPDFPWADIGIHIKSREIGAVLAARLEAIFPELQRTGGSPASMGSVPTEVR</sequence>
<dbReference type="EMBL" id="LT670849">
    <property type="protein sequence ID" value="SHN84261.1"/>
    <property type="molecule type" value="Genomic_DNA"/>
</dbReference>
<organism evidence="2 3">
    <name type="scientific">Bradyrhizobium erythrophlei</name>
    <dbReference type="NCBI Taxonomy" id="1437360"/>
    <lineage>
        <taxon>Bacteria</taxon>
        <taxon>Pseudomonadati</taxon>
        <taxon>Pseudomonadota</taxon>
        <taxon>Alphaproteobacteria</taxon>
        <taxon>Hyphomicrobiales</taxon>
        <taxon>Nitrobacteraceae</taxon>
        <taxon>Bradyrhizobium</taxon>
    </lineage>
</organism>
<evidence type="ECO:0000313" key="3">
    <source>
        <dbReference type="Proteomes" id="UP000184096"/>
    </source>
</evidence>
<dbReference type="OrthoDB" id="8410695at2"/>
<dbReference type="InterPro" id="IPR025202">
    <property type="entry name" value="PLD-like_dom"/>
</dbReference>
<reference evidence="3" key="1">
    <citation type="submission" date="2016-11" db="EMBL/GenBank/DDBJ databases">
        <authorList>
            <person name="Varghese N."/>
            <person name="Submissions S."/>
        </authorList>
    </citation>
    <scope>NUCLEOTIDE SEQUENCE [LARGE SCALE GENOMIC DNA]</scope>
    <source>
        <strain evidence="3">GAS401</strain>
    </source>
</reference>
<dbReference type="RefSeq" id="WP_072823189.1">
    <property type="nucleotide sequence ID" value="NZ_LT670849.1"/>
</dbReference>
<name>A0A1M7UML4_9BRAD</name>
<evidence type="ECO:0000259" key="1">
    <source>
        <dbReference type="Pfam" id="PF13091"/>
    </source>
</evidence>
<dbReference type="Pfam" id="PF13091">
    <property type="entry name" value="PLDc_2"/>
    <property type="match status" value="1"/>
</dbReference>
<proteinExistence type="predicted"/>
<dbReference type="Gene3D" id="3.30.870.10">
    <property type="entry name" value="Endonuclease Chain A"/>
    <property type="match status" value="2"/>
</dbReference>
<dbReference type="AlphaFoldDB" id="A0A1M7UML4"/>
<evidence type="ECO:0000313" key="2">
    <source>
        <dbReference type="EMBL" id="SHN84261.1"/>
    </source>
</evidence>
<feature type="domain" description="Phospholipase D-like" evidence="1">
    <location>
        <begin position="269"/>
        <end position="405"/>
    </location>
</feature>
<dbReference type="Proteomes" id="UP000184096">
    <property type="component" value="Chromosome I"/>
</dbReference>
<accession>A0A1M7UML4</accession>
<protein>
    <submittedName>
        <fullName evidence="2">Phosphatidylserine/phosphatidylglycerophosphate/cardiolipin synthase</fullName>
    </submittedName>
</protein>
<dbReference type="CDD" id="cd09133">
    <property type="entry name" value="PLDc_unchar5"/>
    <property type="match status" value="1"/>
</dbReference>
<dbReference type="SUPFAM" id="SSF56024">
    <property type="entry name" value="Phospholipase D/nuclease"/>
    <property type="match status" value="2"/>
</dbReference>
<keyword evidence="3" id="KW-1185">Reference proteome</keyword>
<gene>
    <name evidence="2" type="ORF">SAMN05444170_5834</name>
</gene>